<keyword evidence="1" id="KW-0732">Signal</keyword>
<feature type="chain" id="PRO_5045414825" evidence="1">
    <location>
        <begin position="21"/>
        <end position="281"/>
    </location>
</feature>
<evidence type="ECO:0000313" key="2">
    <source>
        <dbReference type="EMBL" id="MEV0969078.1"/>
    </source>
</evidence>
<dbReference type="EMBL" id="JBFALK010000004">
    <property type="protein sequence ID" value="MEV0969078.1"/>
    <property type="molecule type" value="Genomic_DNA"/>
</dbReference>
<organism evidence="2 3">
    <name type="scientific">Microtetraspora glauca</name>
    <dbReference type="NCBI Taxonomy" id="1996"/>
    <lineage>
        <taxon>Bacteria</taxon>
        <taxon>Bacillati</taxon>
        <taxon>Actinomycetota</taxon>
        <taxon>Actinomycetes</taxon>
        <taxon>Streptosporangiales</taxon>
        <taxon>Streptosporangiaceae</taxon>
        <taxon>Microtetraspora</taxon>
    </lineage>
</organism>
<feature type="signal peptide" evidence="1">
    <location>
        <begin position="1"/>
        <end position="20"/>
    </location>
</feature>
<dbReference type="RefSeq" id="WP_358131937.1">
    <property type="nucleotide sequence ID" value="NZ_JBFALK010000004.1"/>
</dbReference>
<evidence type="ECO:0000313" key="3">
    <source>
        <dbReference type="Proteomes" id="UP001551675"/>
    </source>
</evidence>
<proteinExistence type="predicted"/>
<name>A0ABV3GBQ5_MICGL</name>
<dbReference type="Proteomes" id="UP001551675">
    <property type="component" value="Unassembled WGS sequence"/>
</dbReference>
<protein>
    <submittedName>
        <fullName evidence="2">Uncharacterized protein</fullName>
    </submittedName>
</protein>
<accession>A0ABV3GBQ5</accession>
<sequence>MTAKILLPVAASVSVAYVVAAPDEPVPAAAVTELVEALPPGVELRVEEIDGAHPSLAHAIRVLSCPDCSPDVDPLVAVLLEMAKGHLQITCTAPPGWPPDHLHWCALATDRLADLTRGIRLDPRPPRLLPDQWRSEPFLSREDFAVATWVSVSFTPGDDDRFGMRTTGLSLLGLPELRTTRLSERHLHGWFHLFHGLAHVLASTLFARPPGRRDIEIPVEEVVTTTDARAAHRLPPPARRRRVVVRLRYDPRTRDLSVLAPAEFAGREVEWRDQVAAAMCG</sequence>
<keyword evidence="3" id="KW-1185">Reference proteome</keyword>
<gene>
    <name evidence="2" type="ORF">AB0I59_10620</name>
</gene>
<reference evidence="2 3" key="1">
    <citation type="submission" date="2024-06" db="EMBL/GenBank/DDBJ databases">
        <title>The Natural Products Discovery Center: Release of the First 8490 Sequenced Strains for Exploring Actinobacteria Biosynthetic Diversity.</title>
        <authorList>
            <person name="Kalkreuter E."/>
            <person name="Kautsar S.A."/>
            <person name="Yang D."/>
            <person name="Bader C.D."/>
            <person name="Teijaro C.N."/>
            <person name="Fluegel L."/>
            <person name="Davis C.M."/>
            <person name="Simpson J.R."/>
            <person name="Lauterbach L."/>
            <person name="Steele A.D."/>
            <person name="Gui C."/>
            <person name="Meng S."/>
            <person name="Li G."/>
            <person name="Viehrig K."/>
            <person name="Ye F."/>
            <person name="Su P."/>
            <person name="Kiefer A.F."/>
            <person name="Nichols A."/>
            <person name="Cepeda A.J."/>
            <person name="Yan W."/>
            <person name="Fan B."/>
            <person name="Jiang Y."/>
            <person name="Adhikari A."/>
            <person name="Zheng C.-J."/>
            <person name="Schuster L."/>
            <person name="Cowan T.M."/>
            <person name="Smanski M.J."/>
            <person name="Chevrette M.G."/>
            <person name="De Carvalho L.P.S."/>
            <person name="Shen B."/>
        </authorList>
    </citation>
    <scope>NUCLEOTIDE SEQUENCE [LARGE SCALE GENOMIC DNA]</scope>
    <source>
        <strain evidence="2 3">NPDC050100</strain>
    </source>
</reference>
<evidence type="ECO:0000256" key="1">
    <source>
        <dbReference type="SAM" id="SignalP"/>
    </source>
</evidence>
<comment type="caution">
    <text evidence="2">The sequence shown here is derived from an EMBL/GenBank/DDBJ whole genome shotgun (WGS) entry which is preliminary data.</text>
</comment>